<sequence length="92" mass="10278">MEGLLYMLLLFSFLSLILGSNHLLSVMINFEVLVVGGVLGLCFYWMGGEMSEVLLLFYLLMGVVEGVLGLSLIILMMRSSGMDYFLMKLLLT</sequence>
<reference evidence="2" key="1">
    <citation type="journal article" date="2012" name="Gene">
        <title>The complete mitochondrial genome of Pauropus longiramus (Myriapoda: Pauropoda): Implications on early diversification of the myriapods revealed from comparative analysis.</title>
        <authorList>
            <person name="Dong Y."/>
            <person name="Sun H."/>
            <person name="Guo H."/>
            <person name="Pan D."/>
            <person name="Qian C."/>
            <person name="Hao S."/>
            <person name="Zhou K."/>
        </authorList>
    </citation>
    <scope>NUCLEOTIDE SEQUENCE</scope>
</reference>
<feature type="transmembrane region" description="Helical" evidence="1">
    <location>
        <begin position="30"/>
        <end position="47"/>
    </location>
</feature>
<dbReference type="CTD" id="4539"/>
<keyword evidence="1" id="KW-0472">Membrane</keyword>
<keyword evidence="1" id="KW-0812">Transmembrane</keyword>
<evidence type="ECO:0000313" key="2">
    <source>
        <dbReference type="EMBL" id="ADT63086.1"/>
    </source>
</evidence>
<evidence type="ECO:0000256" key="1">
    <source>
        <dbReference type="SAM" id="Phobius"/>
    </source>
</evidence>
<dbReference type="AlphaFoldDB" id="G9BG48"/>
<gene>
    <name evidence="2" type="primary">ND4L</name>
</gene>
<geneLocation type="mitochondrion" evidence="2"/>
<proteinExistence type="predicted"/>
<organism evidence="2">
    <name type="scientific">Pauropus longiramus</name>
    <dbReference type="NCBI Taxonomy" id="933850"/>
    <lineage>
        <taxon>Eukaryota</taxon>
        <taxon>Metazoa</taxon>
        <taxon>Ecdysozoa</taxon>
        <taxon>Arthropoda</taxon>
        <taxon>Myriapoda</taxon>
        <taxon>Pauropoda</taxon>
        <taxon>Tetramerocerata</taxon>
        <taxon>Pauropodidae</taxon>
        <taxon>Pauropus</taxon>
    </lineage>
</organism>
<dbReference type="GeneID" id="11538882"/>
<keyword evidence="1" id="KW-1133">Transmembrane helix</keyword>
<name>G9BG48_9MYRI</name>
<dbReference type="Gene3D" id="1.10.287.3510">
    <property type="match status" value="1"/>
</dbReference>
<dbReference type="EMBL" id="HQ457012">
    <property type="protein sequence ID" value="ADT63086.1"/>
    <property type="molecule type" value="Genomic_DNA"/>
</dbReference>
<keyword evidence="2" id="KW-0496">Mitochondrion</keyword>
<feature type="transmembrane region" description="Helical" evidence="1">
    <location>
        <begin position="53"/>
        <end position="77"/>
    </location>
</feature>
<accession>G9BG48</accession>
<dbReference type="RefSeq" id="YP_005087984.1">
    <property type="nucleotide sequence ID" value="NC_016676.1"/>
</dbReference>
<protein>
    <submittedName>
        <fullName evidence="2">NADH dehydrogenase subunit 4L</fullName>
    </submittedName>
</protein>
<feature type="transmembrane region" description="Helical" evidence="1">
    <location>
        <begin position="6"/>
        <end position="23"/>
    </location>
</feature>